<keyword evidence="2" id="KW-1185">Reference proteome</keyword>
<name>A0A1G5DD08_9BACT</name>
<proteinExistence type="predicted"/>
<accession>A0A1G5DD08</accession>
<dbReference type="EMBL" id="FMUX01000004">
    <property type="protein sequence ID" value="SCY12310.1"/>
    <property type="molecule type" value="Genomic_DNA"/>
</dbReference>
<reference evidence="1 2" key="1">
    <citation type="submission" date="2016-10" db="EMBL/GenBank/DDBJ databases">
        <authorList>
            <person name="de Groot N.N."/>
        </authorList>
    </citation>
    <scope>NUCLEOTIDE SEQUENCE [LARGE SCALE GENOMIC DNA]</scope>
    <source>
        <strain evidence="1 2">AA1</strain>
    </source>
</reference>
<dbReference type="Proteomes" id="UP000198870">
    <property type="component" value="Unassembled WGS sequence"/>
</dbReference>
<dbReference type="AlphaFoldDB" id="A0A1G5DD08"/>
<sequence length="76" mass="8507">MLISEPTFVQIADAIENGVRIELGTTAHDNSLARAYHETELIAECQGTYTDLNEVLTELDNLLYDWNAAIQADRPE</sequence>
<evidence type="ECO:0000313" key="2">
    <source>
        <dbReference type="Proteomes" id="UP000198870"/>
    </source>
</evidence>
<gene>
    <name evidence="1" type="ORF">SAMN05216233_104106</name>
</gene>
<protein>
    <submittedName>
        <fullName evidence="1">Uncharacterized protein</fullName>
    </submittedName>
</protein>
<evidence type="ECO:0000313" key="1">
    <source>
        <dbReference type="EMBL" id="SCY12310.1"/>
    </source>
</evidence>
<organism evidence="1 2">
    <name type="scientific">Desulfoluna spongiiphila</name>
    <dbReference type="NCBI Taxonomy" id="419481"/>
    <lineage>
        <taxon>Bacteria</taxon>
        <taxon>Pseudomonadati</taxon>
        <taxon>Thermodesulfobacteriota</taxon>
        <taxon>Desulfobacteria</taxon>
        <taxon>Desulfobacterales</taxon>
        <taxon>Desulfolunaceae</taxon>
        <taxon>Desulfoluna</taxon>
    </lineage>
</organism>
<dbReference type="RefSeq" id="WP_092209828.1">
    <property type="nucleotide sequence ID" value="NZ_FMUX01000004.1"/>
</dbReference>